<dbReference type="GO" id="GO:0016126">
    <property type="term" value="P:sterol biosynthetic process"/>
    <property type="evidence" value="ECO:0007669"/>
    <property type="project" value="TreeGrafter"/>
</dbReference>
<evidence type="ECO:0000313" key="3">
    <source>
        <dbReference type="EMBL" id="PVH26088.1"/>
    </source>
</evidence>
<dbReference type="InterPro" id="IPR029063">
    <property type="entry name" value="SAM-dependent_MTases_sf"/>
</dbReference>
<comment type="caution">
    <text evidence="3">The sequence shown here is derived from an EMBL/GenBank/DDBJ whole genome shotgun (WGS) entry which is preliminary data.</text>
</comment>
<dbReference type="GO" id="GO:0032259">
    <property type="term" value="P:methylation"/>
    <property type="evidence" value="ECO:0007669"/>
    <property type="project" value="UniProtKB-KW"/>
</dbReference>
<keyword evidence="1 3" id="KW-0808">Transferase</keyword>
<protein>
    <submittedName>
        <fullName evidence="3">Class I SAM-dependent methyltransferase</fullName>
    </submittedName>
</protein>
<sequence>MTKVNKNRMATEEELQGIAAQLRCPDGQHGVQVGDNMNETNIDMTLQTLAALQLADGDQVLELGYGNGGHLTQLIDCAKDLNYVGVDISQTMQTEAQQLNAALMTQHAICFDCYDGSLLPYSDQSFHKIFTVNTVYFWTDPTAMLRELARVAKPDAMLAITFASKSFMQTLPFTQYGFTLYEPEDLEDLLRDSAWTMADLQRRTEQVRSKVGDLVERIYYIALLRQR</sequence>
<dbReference type="InterPro" id="IPR041698">
    <property type="entry name" value="Methyltransf_25"/>
</dbReference>
<reference evidence="3 4" key="1">
    <citation type="submission" date="2018-04" db="EMBL/GenBank/DDBJ databases">
        <title>Sphingobacterium cortibacter sp. nov.</title>
        <authorList>
            <person name="Li Y."/>
        </authorList>
    </citation>
    <scope>NUCLEOTIDE SEQUENCE [LARGE SCALE GENOMIC DNA]</scope>
    <source>
        <strain evidence="3 4">2c-3</strain>
    </source>
</reference>
<dbReference type="SUPFAM" id="SSF53335">
    <property type="entry name" value="S-adenosyl-L-methionine-dependent methyltransferases"/>
    <property type="match status" value="1"/>
</dbReference>
<dbReference type="InterPro" id="IPR050447">
    <property type="entry name" value="Erg6_SMT_methyltransf"/>
</dbReference>
<dbReference type="Pfam" id="PF13649">
    <property type="entry name" value="Methyltransf_25"/>
    <property type="match status" value="1"/>
</dbReference>
<keyword evidence="4" id="KW-1185">Reference proteome</keyword>
<dbReference type="AlphaFoldDB" id="A0A2T8HKV1"/>
<keyword evidence="3" id="KW-0489">Methyltransferase</keyword>
<evidence type="ECO:0000313" key="4">
    <source>
        <dbReference type="Proteomes" id="UP000245627"/>
    </source>
</evidence>
<dbReference type="PANTHER" id="PTHR44068:SF1">
    <property type="entry name" value="HYPOTHETICAL LOC100005854"/>
    <property type="match status" value="1"/>
</dbReference>
<dbReference type="GO" id="GO:0003838">
    <property type="term" value="F:sterol 24-C-methyltransferase activity"/>
    <property type="evidence" value="ECO:0007669"/>
    <property type="project" value="TreeGrafter"/>
</dbReference>
<feature type="domain" description="Methyltransferase" evidence="2">
    <location>
        <begin position="60"/>
        <end position="155"/>
    </location>
</feature>
<dbReference type="PANTHER" id="PTHR44068">
    <property type="entry name" value="ZGC:194242"/>
    <property type="match status" value="1"/>
</dbReference>
<name>A0A2T8HKV1_9SPHI</name>
<dbReference type="CDD" id="cd02440">
    <property type="entry name" value="AdoMet_MTases"/>
    <property type="match status" value="1"/>
</dbReference>
<gene>
    <name evidence="3" type="ORF">DC487_00235</name>
</gene>
<organism evidence="3 4">
    <name type="scientific">Sphingobacterium corticibacter</name>
    <dbReference type="NCBI Taxonomy" id="2171749"/>
    <lineage>
        <taxon>Bacteria</taxon>
        <taxon>Pseudomonadati</taxon>
        <taxon>Bacteroidota</taxon>
        <taxon>Sphingobacteriia</taxon>
        <taxon>Sphingobacteriales</taxon>
        <taxon>Sphingobacteriaceae</taxon>
        <taxon>Sphingobacterium</taxon>
    </lineage>
</organism>
<evidence type="ECO:0000259" key="2">
    <source>
        <dbReference type="Pfam" id="PF13649"/>
    </source>
</evidence>
<dbReference type="EMBL" id="QDKG01000001">
    <property type="protein sequence ID" value="PVH26088.1"/>
    <property type="molecule type" value="Genomic_DNA"/>
</dbReference>
<proteinExistence type="predicted"/>
<accession>A0A2T8HKV1</accession>
<dbReference type="Proteomes" id="UP000245627">
    <property type="component" value="Unassembled WGS sequence"/>
</dbReference>
<dbReference type="Gene3D" id="3.40.50.150">
    <property type="entry name" value="Vaccinia Virus protein VP39"/>
    <property type="match status" value="1"/>
</dbReference>
<evidence type="ECO:0000256" key="1">
    <source>
        <dbReference type="ARBA" id="ARBA00022679"/>
    </source>
</evidence>